<protein>
    <submittedName>
        <fullName evidence="1">Uncharacterized protein</fullName>
    </submittedName>
</protein>
<dbReference type="Proteomes" id="UP000440224">
    <property type="component" value="Unassembled WGS sequence"/>
</dbReference>
<reference evidence="1 2" key="1">
    <citation type="submission" date="2019-10" db="EMBL/GenBank/DDBJ databases">
        <title>A soil myxobacterium in the family Polyangiaceae.</title>
        <authorList>
            <person name="Li Y."/>
            <person name="Wang J."/>
        </authorList>
    </citation>
    <scope>NUCLEOTIDE SEQUENCE [LARGE SCALE GENOMIC DNA]</scope>
    <source>
        <strain evidence="1 2">DSM 14734</strain>
    </source>
</reference>
<name>A0A6N7Q024_9BACT</name>
<evidence type="ECO:0000313" key="1">
    <source>
        <dbReference type="EMBL" id="MRG97459.1"/>
    </source>
</evidence>
<dbReference type="InterPro" id="IPR053852">
    <property type="entry name" value="DUF6910"/>
</dbReference>
<dbReference type="AlphaFoldDB" id="A0A6N7Q024"/>
<accession>A0A6N7Q024</accession>
<organism evidence="1 2">
    <name type="scientific">Polyangium spumosum</name>
    <dbReference type="NCBI Taxonomy" id="889282"/>
    <lineage>
        <taxon>Bacteria</taxon>
        <taxon>Pseudomonadati</taxon>
        <taxon>Myxococcota</taxon>
        <taxon>Polyangia</taxon>
        <taxon>Polyangiales</taxon>
        <taxon>Polyangiaceae</taxon>
        <taxon>Polyangium</taxon>
    </lineage>
</organism>
<dbReference type="OrthoDB" id="8357313at2"/>
<proteinExistence type="predicted"/>
<sequence length="174" mass="18068">MHVADLGALFDAVEARLGIRPNIEGAVLSGEVLRLFHRGAGAGASAVVNVAKNALEGRGVELFGQVVYDLGFAGGVPLHFTDATAFGGRTLYLAVAEGTPNAIDDGPVVGAAVGFFAGDQARYALLEEPSGEGSCRKVEGITLDPARKTIWAVTDPDDPERPAELCEIGLEGFF</sequence>
<keyword evidence="2" id="KW-1185">Reference proteome</keyword>
<dbReference type="Pfam" id="PF21851">
    <property type="entry name" value="DUF6910"/>
    <property type="match status" value="1"/>
</dbReference>
<evidence type="ECO:0000313" key="2">
    <source>
        <dbReference type="Proteomes" id="UP000440224"/>
    </source>
</evidence>
<dbReference type="EMBL" id="WJIE01000017">
    <property type="protein sequence ID" value="MRG97459.1"/>
    <property type="molecule type" value="Genomic_DNA"/>
</dbReference>
<gene>
    <name evidence="1" type="ORF">GF068_36855</name>
</gene>
<comment type="caution">
    <text evidence="1">The sequence shown here is derived from an EMBL/GenBank/DDBJ whole genome shotgun (WGS) entry which is preliminary data.</text>
</comment>